<feature type="region of interest" description="Disordered" evidence="1">
    <location>
        <begin position="59"/>
        <end position="79"/>
    </location>
</feature>
<reference evidence="3" key="1">
    <citation type="journal article" date="2017" name="Nat. Microbiol.">
        <title>Global analysis of biosynthetic gene clusters reveals vast potential of secondary metabolite production in Penicillium species.</title>
        <authorList>
            <person name="Nielsen J.C."/>
            <person name="Grijseels S."/>
            <person name="Prigent S."/>
            <person name="Ji B."/>
            <person name="Dainat J."/>
            <person name="Nielsen K.F."/>
            <person name="Frisvad J.C."/>
            <person name="Workman M."/>
            <person name="Nielsen J."/>
        </authorList>
    </citation>
    <scope>NUCLEOTIDE SEQUENCE [LARGE SCALE GENOMIC DNA]</scope>
    <source>
        <strain evidence="3">IBT 13039</strain>
    </source>
</reference>
<gene>
    <name evidence="2" type="ORF">PENNAL_c0085G09023</name>
</gene>
<dbReference type="AlphaFoldDB" id="A0A1V6XFR0"/>
<accession>A0A1V6XFR0</accession>
<feature type="compositionally biased region" description="Basic and acidic residues" evidence="1">
    <location>
        <begin position="115"/>
        <end position="130"/>
    </location>
</feature>
<sequence>MSPRSEVAWEEWEEKNLLPWLDAHRALPWKARSHAYYEQYQVDRSVESLRGKKYHILRKQRRTDSGSPKHAAHRNQAGTCRSVGRRASLGNLPSRRPAQSNIEKCFQTILRTEPSHTDSIESAKTKDSRPGRAMPLLRPSRRQETGSSSQIWDYVHRVCASRKLIYRRAEHPCYQQFVGICATSRSRSSNSNYLDELVLLDVSTNREYGSRAIKLLPDY</sequence>
<keyword evidence="3" id="KW-1185">Reference proteome</keyword>
<evidence type="ECO:0000313" key="3">
    <source>
        <dbReference type="Proteomes" id="UP000191691"/>
    </source>
</evidence>
<proteinExistence type="predicted"/>
<comment type="caution">
    <text evidence="2">The sequence shown here is derived from an EMBL/GenBank/DDBJ whole genome shotgun (WGS) entry which is preliminary data.</text>
</comment>
<organism evidence="2 3">
    <name type="scientific">Penicillium nalgiovense</name>
    <dbReference type="NCBI Taxonomy" id="60175"/>
    <lineage>
        <taxon>Eukaryota</taxon>
        <taxon>Fungi</taxon>
        <taxon>Dikarya</taxon>
        <taxon>Ascomycota</taxon>
        <taxon>Pezizomycotina</taxon>
        <taxon>Eurotiomycetes</taxon>
        <taxon>Eurotiomycetidae</taxon>
        <taxon>Eurotiales</taxon>
        <taxon>Aspergillaceae</taxon>
        <taxon>Penicillium</taxon>
    </lineage>
</organism>
<dbReference type="OMA" id="RRAEHPC"/>
<protein>
    <submittedName>
        <fullName evidence="2">Uncharacterized protein</fullName>
    </submittedName>
</protein>
<dbReference type="EMBL" id="MOOB01000085">
    <property type="protein sequence ID" value="OQE73967.1"/>
    <property type="molecule type" value="Genomic_DNA"/>
</dbReference>
<evidence type="ECO:0000256" key="1">
    <source>
        <dbReference type="SAM" id="MobiDB-lite"/>
    </source>
</evidence>
<feature type="non-terminal residue" evidence="2">
    <location>
        <position position="219"/>
    </location>
</feature>
<feature type="region of interest" description="Disordered" evidence="1">
    <location>
        <begin position="115"/>
        <end position="144"/>
    </location>
</feature>
<name>A0A1V6XFR0_PENNA</name>
<evidence type="ECO:0000313" key="2">
    <source>
        <dbReference type="EMBL" id="OQE73967.1"/>
    </source>
</evidence>
<dbReference type="Proteomes" id="UP000191691">
    <property type="component" value="Unassembled WGS sequence"/>
</dbReference>